<protein>
    <submittedName>
        <fullName evidence="1">Uncharacterized protein</fullName>
    </submittedName>
</protein>
<reference evidence="1 2" key="1">
    <citation type="journal article" date="2022" name="DNA Res.">
        <title>Chromosomal-level genome assembly of the orchid tree Bauhinia variegata (Leguminosae; Cercidoideae) supports the allotetraploid origin hypothesis of Bauhinia.</title>
        <authorList>
            <person name="Zhong Y."/>
            <person name="Chen Y."/>
            <person name="Zheng D."/>
            <person name="Pang J."/>
            <person name="Liu Y."/>
            <person name="Luo S."/>
            <person name="Meng S."/>
            <person name="Qian L."/>
            <person name="Wei D."/>
            <person name="Dai S."/>
            <person name="Zhou R."/>
        </authorList>
    </citation>
    <scope>NUCLEOTIDE SEQUENCE [LARGE SCALE GENOMIC DNA]</scope>
    <source>
        <strain evidence="1">BV-YZ2020</strain>
    </source>
</reference>
<gene>
    <name evidence="1" type="ORF">L6164_029941</name>
</gene>
<proteinExistence type="predicted"/>
<organism evidence="1 2">
    <name type="scientific">Bauhinia variegata</name>
    <name type="common">Purple orchid tree</name>
    <name type="synonym">Phanera variegata</name>
    <dbReference type="NCBI Taxonomy" id="167791"/>
    <lineage>
        <taxon>Eukaryota</taxon>
        <taxon>Viridiplantae</taxon>
        <taxon>Streptophyta</taxon>
        <taxon>Embryophyta</taxon>
        <taxon>Tracheophyta</taxon>
        <taxon>Spermatophyta</taxon>
        <taxon>Magnoliopsida</taxon>
        <taxon>eudicotyledons</taxon>
        <taxon>Gunneridae</taxon>
        <taxon>Pentapetalae</taxon>
        <taxon>rosids</taxon>
        <taxon>fabids</taxon>
        <taxon>Fabales</taxon>
        <taxon>Fabaceae</taxon>
        <taxon>Cercidoideae</taxon>
        <taxon>Cercideae</taxon>
        <taxon>Bauhiniinae</taxon>
        <taxon>Bauhinia</taxon>
    </lineage>
</organism>
<comment type="caution">
    <text evidence="1">The sequence shown here is derived from an EMBL/GenBank/DDBJ whole genome shotgun (WGS) entry which is preliminary data.</text>
</comment>
<evidence type="ECO:0000313" key="2">
    <source>
        <dbReference type="Proteomes" id="UP000828941"/>
    </source>
</evidence>
<accession>A0ACB9LA90</accession>
<name>A0ACB9LA90_BAUVA</name>
<keyword evidence="2" id="KW-1185">Reference proteome</keyword>
<evidence type="ECO:0000313" key="1">
    <source>
        <dbReference type="EMBL" id="KAI4306686.1"/>
    </source>
</evidence>
<dbReference type="Proteomes" id="UP000828941">
    <property type="component" value="Chromosome 12"/>
</dbReference>
<dbReference type="EMBL" id="CM039437">
    <property type="protein sequence ID" value="KAI4306686.1"/>
    <property type="molecule type" value="Genomic_DNA"/>
</dbReference>
<sequence length="264" mass="30474">MMQVTMRGTLLPCKLLQYSPHVLQSSLQKQIIPSFDFFVSLFQSEDKFIKALKRFSSIFVLNTDAVPNIKVLIEVGVPEWNIVKLLQRHPRALTKKRDLFKKIVAEVKVMRFNALTGQFLLAVATLTRIRKSTWERKADLYKRWGWSDDDILAAFGRFPHCMAVSEDKIEMIMDFFVNQMGCESSTVAIYPQLLGLSLKKRIVPRASVIQVLLSKGFVKQLVFPRMFYASEKVFLDKFIACQGKEADQLLKLYQAIMEVEQKIL</sequence>